<feature type="transmembrane region" description="Helical" evidence="1">
    <location>
        <begin position="517"/>
        <end position="535"/>
    </location>
</feature>
<protein>
    <recommendedName>
        <fullName evidence="4">ABC transporter permease</fullName>
    </recommendedName>
</protein>
<feature type="transmembrane region" description="Helical" evidence="1">
    <location>
        <begin position="368"/>
        <end position="390"/>
    </location>
</feature>
<name>A0ABW3LIX6_9BACI</name>
<proteinExistence type="predicted"/>
<gene>
    <name evidence="2" type="ORF">ACFQ3N_04205</name>
</gene>
<feature type="transmembrane region" description="Helical" evidence="1">
    <location>
        <begin position="149"/>
        <end position="176"/>
    </location>
</feature>
<dbReference type="Proteomes" id="UP001597040">
    <property type="component" value="Unassembled WGS sequence"/>
</dbReference>
<comment type="caution">
    <text evidence="2">The sequence shown here is derived from an EMBL/GenBank/DDBJ whole genome shotgun (WGS) entry which is preliminary data.</text>
</comment>
<dbReference type="RefSeq" id="WP_390359867.1">
    <property type="nucleotide sequence ID" value="NZ_JBHTKJ010000008.1"/>
</dbReference>
<feature type="transmembrane region" description="Helical" evidence="1">
    <location>
        <begin position="188"/>
        <end position="207"/>
    </location>
</feature>
<dbReference type="InterPro" id="IPR031599">
    <property type="entry name" value="ABC_tran_2"/>
</dbReference>
<evidence type="ECO:0000256" key="1">
    <source>
        <dbReference type="SAM" id="Phobius"/>
    </source>
</evidence>
<evidence type="ECO:0008006" key="4">
    <source>
        <dbReference type="Google" id="ProtNLM"/>
    </source>
</evidence>
<feature type="transmembrane region" description="Helical" evidence="1">
    <location>
        <begin position="115"/>
        <end position="137"/>
    </location>
</feature>
<reference evidence="3" key="1">
    <citation type="journal article" date="2019" name="Int. J. Syst. Evol. Microbiol.">
        <title>The Global Catalogue of Microorganisms (GCM) 10K type strain sequencing project: providing services to taxonomists for standard genome sequencing and annotation.</title>
        <authorList>
            <consortium name="The Broad Institute Genomics Platform"/>
            <consortium name="The Broad Institute Genome Sequencing Center for Infectious Disease"/>
            <person name="Wu L."/>
            <person name="Ma J."/>
        </authorList>
    </citation>
    <scope>NUCLEOTIDE SEQUENCE [LARGE SCALE GENOMIC DNA]</scope>
    <source>
        <strain evidence="3">CCUG 56754</strain>
    </source>
</reference>
<feature type="transmembrane region" description="Helical" evidence="1">
    <location>
        <begin position="443"/>
        <end position="464"/>
    </location>
</feature>
<keyword evidence="3" id="KW-1185">Reference proteome</keyword>
<feature type="transmembrane region" description="Helical" evidence="1">
    <location>
        <begin position="66"/>
        <end position="94"/>
    </location>
</feature>
<dbReference type="EMBL" id="JBHTKJ010000008">
    <property type="protein sequence ID" value="MFD1037627.1"/>
    <property type="molecule type" value="Genomic_DNA"/>
</dbReference>
<accession>A0ABW3LIX6</accession>
<sequence length="547" mass="62338">MNKTWILIKTMLKMQYSRAGKSDARTWLYIIVGLFLLPVFFLYINMVGNIISVLHEALQPYNQESLILGILFLISHVVLLFFSFMTVLNAFYFAEDIASFIPFPLQPYQILLGKAAGPFLYLYLIASAFFLPAFFFYGNISDASILYYLYGFLLFLVLPIIPFTIASILLMVMMRYVNIAKNKDRSKVFAGILMLVFIILLNVFIRLNTNSTAVIDNFADFLQEQDTLLNMATAFYPPAFFSTKALASAAMWEGLLFFIVMITVSMGMFLLFIWLGQLVYFKGVLGIQTGNKRKVSEKKLFKKITSQPVWILYIQKELRIIFRTPTFLMQCVIQSLFAPVFIVIILMLDMNNNSLAGFMDSFSAKQSILLLFIVTIFILGSNATSISSISREGKNWHTNLFLPLDPKQVFFSKIATAWIINLLTIGLFLIVFIFLLKIPLITIIMWLILVLTASWFTSVMGTYLDFLEPKLNWSDEQEVFKARFMGLIALLIEFGAFGIIVLVLWNIDAIQGLASSSIFLLISLLIVIGVVHKLLHKKIAANDHQLF</sequence>
<feature type="transmembrane region" description="Helical" evidence="1">
    <location>
        <begin position="484"/>
        <end position="505"/>
    </location>
</feature>
<keyword evidence="1" id="KW-0812">Transmembrane</keyword>
<evidence type="ECO:0000313" key="2">
    <source>
        <dbReference type="EMBL" id="MFD1037627.1"/>
    </source>
</evidence>
<organism evidence="2 3">
    <name type="scientific">Virgibacillus byunsanensis</name>
    <dbReference type="NCBI Taxonomy" id="570945"/>
    <lineage>
        <taxon>Bacteria</taxon>
        <taxon>Bacillati</taxon>
        <taxon>Bacillota</taxon>
        <taxon>Bacilli</taxon>
        <taxon>Bacillales</taxon>
        <taxon>Bacillaceae</taxon>
        <taxon>Virgibacillus</taxon>
    </lineage>
</organism>
<keyword evidence="1" id="KW-1133">Transmembrane helix</keyword>
<feature type="transmembrane region" description="Helical" evidence="1">
    <location>
        <begin position="327"/>
        <end position="348"/>
    </location>
</feature>
<feature type="transmembrane region" description="Helical" evidence="1">
    <location>
        <begin position="254"/>
        <end position="275"/>
    </location>
</feature>
<feature type="transmembrane region" description="Helical" evidence="1">
    <location>
        <begin position="410"/>
        <end position="436"/>
    </location>
</feature>
<dbReference type="Pfam" id="PF16949">
    <property type="entry name" value="ABC_tran_2"/>
    <property type="match status" value="1"/>
</dbReference>
<keyword evidence="1" id="KW-0472">Membrane</keyword>
<evidence type="ECO:0000313" key="3">
    <source>
        <dbReference type="Proteomes" id="UP001597040"/>
    </source>
</evidence>
<feature type="transmembrane region" description="Helical" evidence="1">
    <location>
        <begin position="27"/>
        <end position="46"/>
    </location>
</feature>